<protein>
    <submittedName>
        <fullName evidence="3">Ig domain-containing protein</fullName>
    </submittedName>
</protein>
<evidence type="ECO:0000259" key="2">
    <source>
        <dbReference type="SMART" id="SM00635"/>
    </source>
</evidence>
<gene>
    <name evidence="3" type="ORF">IAB26_12980</name>
</gene>
<feature type="compositionally biased region" description="Low complexity" evidence="1">
    <location>
        <begin position="362"/>
        <end position="372"/>
    </location>
</feature>
<dbReference type="SUPFAM" id="SSF49373">
    <property type="entry name" value="Invasin/intimin cell-adhesion fragments"/>
    <property type="match status" value="2"/>
</dbReference>
<reference evidence="3" key="2">
    <citation type="journal article" date="2021" name="PeerJ">
        <title>Extensive microbial diversity within the chicken gut microbiome revealed by metagenomics and culture.</title>
        <authorList>
            <person name="Gilroy R."/>
            <person name="Ravi A."/>
            <person name="Getino M."/>
            <person name="Pursley I."/>
            <person name="Horton D.L."/>
            <person name="Alikhan N.F."/>
            <person name="Baker D."/>
            <person name="Gharbi K."/>
            <person name="Hall N."/>
            <person name="Watson M."/>
            <person name="Adriaenssens E.M."/>
            <person name="Foster-Nyarko E."/>
            <person name="Jarju S."/>
            <person name="Secka A."/>
            <person name="Antonio M."/>
            <person name="Oren A."/>
            <person name="Chaudhuri R.R."/>
            <person name="La Ragione R."/>
            <person name="Hildebrand F."/>
            <person name="Pallen M.J."/>
        </authorList>
    </citation>
    <scope>NUCLEOTIDE SEQUENCE</scope>
    <source>
        <strain evidence="3">ChiSjej3B21-11622</strain>
    </source>
</reference>
<dbReference type="Gene3D" id="2.60.40.1080">
    <property type="match status" value="2"/>
</dbReference>
<reference evidence="3" key="1">
    <citation type="submission" date="2020-10" db="EMBL/GenBank/DDBJ databases">
        <authorList>
            <person name="Gilroy R."/>
        </authorList>
    </citation>
    <scope>NUCLEOTIDE SEQUENCE</scope>
    <source>
        <strain evidence="3">ChiSjej3B21-11622</strain>
    </source>
</reference>
<name>A0A9D1D1Q0_9FIRM</name>
<feature type="domain" description="BIG2" evidence="2">
    <location>
        <begin position="502"/>
        <end position="568"/>
    </location>
</feature>
<dbReference type="InterPro" id="IPR003343">
    <property type="entry name" value="Big_2"/>
</dbReference>
<evidence type="ECO:0000313" key="3">
    <source>
        <dbReference type="EMBL" id="HIQ97460.1"/>
    </source>
</evidence>
<dbReference type="InterPro" id="IPR008964">
    <property type="entry name" value="Invasin/intimin_cell_adhesion"/>
</dbReference>
<dbReference type="EMBL" id="DVFT01000192">
    <property type="protein sequence ID" value="HIQ97460.1"/>
    <property type="molecule type" value="Genomic_DNA"/>
</dbReference>
<dbReference type="AlphaFoldDB" id="A0A9D1D1Q0"/>
<comment type="caution">
    <text evidence="3">The sequence shown here is derived from an EMBL/GenBank/DDBJ whole genome shotgun (WGS) entry which is preliminary data.</text>
</comment>
<dbReference type="Proteomes" id="UP000886886">
    <property type="component" value="Unassembled WGS sequence"/>
</dbReference>
<accession>A0A9D1D1Q0</accession>
<organism evidence="3 4">
    <name type="scientific">Candidatus Limivivens merdigallinarum</name>
    <dbReference type="NCBI Taxonomy" id="2840859"/>
    <lineage>
        <taxon>Bacteria</taxon>
        <taxon>Bacillati</taxon>
        <taxon>Bacillota</taxon>
        <taxon>Clostridia</taxon>
        <taxon>Lachnospirales</taxon>
        <taxon>Lachnospiraceae</taxon>
        <taxon>Lachnospiraceae incertae sedis</taxon>
        <taxon>Candidatus Limivivens</taxon>
    </lineage>
</organism>
<sequence length="654" mass="70987">MRKKVLWTLSAVMLISAGIVGGRTDGRVSAAEARTEIQAEAQVQRRSSVRVGEEFENLESLPENGVVTNAEGEMKYYRLTAVEEKSFLLRLEGDTGELLEIRSESGGYLSAVWERTMTVGNGTSYIIGIPAGERMTIKEIPTIKKFEYVSGTIKPFLKDHKIDYNLPSLVGEASLKFRITYEDGTVELLELGGGANEYGYEVGQGIIYTASGEAVLDEDTITVGTYYPSFYIQGVETILKVPMEVVNLSGLAAGNYFPNNTGSQIVSSQSRMAVTFVPEVSGDYEFFSSEAWIYVCDSETGEMSGEDDNGGCVWNLSKGKTYYVLFDAREKGYTVSLRLLEADQPQNPQAPETPGGSGTSGEQGSSEEPGTTVPCNHVFETVTRASTCTQAGMTYQECRLCGMIADQKELPLLAHQYQVVVDKKATCGTGGSQHEECAVCHGKGKTTAIPASGQHSFGSYKITKQATALREGSQERSCSVCGKVEGKSVSKLKPFVKSTVRGTVPMKVKQSIRKLPLTMQKGDSVKSWKSSNKKVAVVNSKGKITAKKAGRVKITATLKSGLKKVFTVKVQKGMVKTKTLKISKKTLRMKVKQKIKLTATVTPYTSQEKVTFLSSNNKVAAVNAKGYVTAKRKGKARITVKSGKKKAVCTVTVK</sequence>
<feature type="region of interest" description="Disordered" evidence="1">
    <location>
        <begin position="343"/>
        <end position="374"/>
    </location>
</feature>
<evidence type="ECO:0000313" key="4">
    <source>
        <dbReference type="Proteomes" id="UP000886886"/>
    </source>
</evidence>
<dbReference type="Pfam" id="PF02368">
    <property type="entry name" value="Big_2"/>
    <property type="match status" value="2"/>
</dbReference>
<proteinExistence type="predicted"/>
<evidence type="ECO:0000256" key="1">
    <source>
        <dbReference type="SAM" id="MobiDB-lite"/>
    </source>
</evidence>
<feature type="domain" description="BIG2" evidence="2">
    <location>
        <begin position="576"/>
        <end position="650"/>
    </location>
</feature>
<dbReference type="SMART" id="SM00635">
    <property type="entry name" value="BID_2"/>
    <property type="match status" value="2"/>
</dbReference>